<evidence type="ECO:0000256" key="3">
    <source>
        <dbReference type="ARBA" id="ARBA00012544"/>
    </source>
</evidence>
<evidence type="ECO:0000256" key="2">
    <source>
        <dbReference type="ARBA" id="ARBA00009995"/>
    </source>
</evidence>
<keyword evidence="14" id="KW-1185">Reference proteome</keyword>
<evidence type="ECO:0000256" key="7">
    <source>
        <dbReference type="ARBA" id="ARBA00022729"/>
    </source>
</evidence>
<dbReference type="CDD" id="cd03784">
    <property type="entry name" value="GT1_Gtf-like"/>
    <property type="match status" value="1"/>
</dbReference>
<dbReference type="SUPFAM" id="SSF53756">
    <property type="entry name" value="UDP-Glycosyltransferase/glycogen phosphorylase"/>
    <property type="match status" value="1"/>
</dbReference>
<comment type="similarity">
    <text evidence="2">Belongs to the UDP-glycosyltransferase family.</text>
</comment>
<dbReference type="EnsemblMetazoa" id="CJA08448.1">
    <property type="protein sequence ID" value="CJA08448.1"/>
    <property type="gene ID" value="WBGene00127654"/>
</dbReference>
<evidence type="ECO:0000256" key="5">
    <source>
        <dbReference type="ARBA" id="ARBA00022679"/>
    </source>
</evidence>
<keyword evidence="6 11" id="KW-0812">Transmembrane</keyword>
<reference evidence="13" key="2">
    <citation type="submission" date="2022-06" db="UniProtKB">
        <authorList>
            <consortium name="EnsemblMetazoa"/>
        </authorList>
    </citation>
    <scope>IDENTIFICATION</scope>
    <source>
        <strain evidence="13">DF5081</strain>
    </source>
</reference>
<keyword evidence="4" id="KW-0328">Glycosyltransferase</keyword>
<sequence length="524" mass="60434">MKTILPFIFSVLLFLPSVSSLNYLVFCPLYAHSHHKFLAKIADTLTDAGHNVTFLAPIIMRKYEHVKYLESTKEIIYIQPDEELEKMGDSNTYPNFWVEDASIFGMIPVVRGFLKMFHNIYEHFKRDKSVLDELKERKFDALIFELLCPTAYPIGEYIGVKAMLPTLSMTHHTYWSRYIGEPSPPSALPSMVSPFGNDQSFQERVISTLADLLFLYLVDEKPMYSYIDPQRQLDVEKESVHAPFVFLNANPYMDFPRPLLTKSILIGGISINATQMRQEKLEKEYVKLLEKREKNVLISFGSFIYSKDMPDSFKNTIIRVIESFPNVTFIWKYETEDVSFARNLKNLHFSKWVPQTALLADSRLSAFITHAGLGSVNELSYMGKPAILIPIFADQMRNAKMLVRHKGSILLDKRSLADFEKLREAVKAILEDESYRNHAETLGKQLEQQPISPHDLLVKHAEFGAKFGELPALDPYSRQMSYFTFYLIDIILFFSFLTIVLIFALFSLFKFLAKSVLKPKAKIQ</sequence>
<protein>
    <recommendedName>
        <fullName evidence="3">glucuronosyltransferase</fullName>
        <ecNumber evidence="3">2.4.1.17</ecNumber>
    </recommendedName>
</protein>
<evidence type="ECO:0000313" key="14">
    <source>
        <dbReference type="Proteomes" id="UP000005237"/>
    </source>
</evidence>
<keyword evidence="8 11" id="KW-1133">Transmembrane helix</keyword>
<evidence type="ECO:0000313" key="13">
    <source>
        <dbReference type="EnsemblMetazoa" id="CJA08448.1"/>
    </source>
</evidence>
<dbReference type="InterPro" id="IPR002213">
    <property type="entry name" value="UDP_glucos_trans"/>
</dbReference>
<evidence type="ECO:0000256" key="11">
    <source>
        <dbReference type="SAM" id="Phobius"/>
    </source>
</evidence>
<dbReference type="AlphaFoldDB" id="A0A8R1DPH4"/>
<dbReference type="GO" id="GO:0015020">
    <property type="term" value="F:glucuronosyltransferase activity"/>
    <property type="evidence" value="ECO:0007669"/>
    <property type="project" value="UniProtKB-EC"/>
</dbReference>
<evidence type="ECO:0000256" key="12">
    <source>
        <dbReference type="SAM" id="SignalP"/>
    </source>
</evidence>
<organism evidence="13 14">
    <name type="scientific">Caenorhabditis japonica</name>
    <dbReference type="NCBI Taxonomy" id="281687"/>
    <lineage>
        <taxon>Eukaryota</taxon>
        <taxon>Metazoa</taxon>
        <taxon>Ecdysozoa</taxon>
        <taxon>Nematoda</taxon>
        <taxon>Chromadorea</taxon>
        <taxon>Rhabditida</taxon>
        <taxon>Rhabditina</taxon>
        <taxon>Rhabditomorpha</taxon>
        <taxon>Rhabditoidea</taxon>
        <taxon>Rhabditidae</taxon>
        <taxon>Peloderinae</taxon>
        <taxon>Caenorhabditis</taxon>
    </lineage>
</organism>
<dbReference type="FunFam" id="3.40.50.2000:FF:000038">
    <property type="entry name" value="UDP-GlucuronosylTransferase"/>
    <property type="match status" value="1"/>
</dbReference>
<dbReference type="Gene3D" id="3.40.50.2000">
    <property type="entry name" value="Glycogen Phosphorylase B"/>
    <property type="match status" value="2"/>
</dbReference>
<keyword evidence="9 11" id="KW-0472">Membrane</keyword>
<dbReference type="PANTHER" id="PTHR48043">
    <property type="entry name" value="EG:EG0003.4 PROTEIN-RELATED"/>
    <property type="match status" value="1"/>
</dbReference>
<name>A0A8R1DPH4_CAEJA</name>
<evidence type="ECO:0000256" key="10">
    <source>
        <dbReference type="ARBA" id="ARBA00047475"/>
    </source>
</evidence>
<dbReference type="OMA" id="KHATFGA"/>
<reference evidence="14" key="1">
    <citation type="submission" date="2010-08" db="EMBL/GenBank/DDBJ databases">
        <authorList>
            <consortium name="Caenorhabditis japonica Sequencing Consortium"/>
            <person name="Wilson R.K."/>
        </authorList>
    </citation>
    <scope>NUCLEOTIDE SEQUENCE [LARGE SCALE GENOMIC DNA]</scope>
    <source>
        <strain evidence="14">DF5081</strain>
    </source>
</reference>
<evidence type="ECO:0000256" key="6">
    <source>
        <dbReference type="ARBA" id="ARBA00022692"/>
    </source>
</evidence>
<accession>A0A8R1DPH4</accession>
<dbReference type="EC" id="2.4.1.17" evidence="3"/>
<feature type="signal peptide" evidence="12">
    <location>
        <begin position="1"/>
        <end position="20"/>
    </location>
</feature>
<dbReference type="GO" id="GO:0016020">
    <property type="term" value="C:membrane"/>
    <property type="evidence" value="ECO:0007669"/>
    <property type="project" value="UniProtKB-SubCell"/>
</dbReference>
<evidence type="ECO:0000256" key="1">
    <source>
        <dbReference type="ARBA" id="ARBA00004167"/>
    </source>
</evidence>
<proteinExistence type="inferred from homology"/>
<comment type="catalytic activity">
    <reaction evidence="10">
        <text>glucuronate acceptor + UDP-alpha-D-glucuronate = acceptor beta-D-glucuronoside + UDP + H(+)</text>
        <dbReference type="Rhea" id="RHEA:21032"/>
        <dbReference type="ChEBI" id="CHEBI:15378"/>
        <dbReference type="ChEBI" id="CHEBI:58052"/>
        <dbReference type="ChEBI" id="CHEBI:58223"/>
        <dbReference type="ChEBI" id="CHEBI:132367"/>
        <dbReference type="ChEBI" id="CHEBI:132368"/>
        <dbReference type="EC" id="2.4.1.17"/>
    </reaction>
</comment>
<comment type="subcellular location">
    <subcellularLocation>
        <location evidence="1">Membrane</location>
        <topology evidence="1">Single-pass membrane protein</topology>
    </subcellularLocation>
</comment>
<dbReference type="Proteomes" id="UP000005237">
    <property type="component" value="Unassembled WGS sequence"/>
</dbReference>
<keyword evidence="7 12" id="KW-0732">Signal</keyword>
<dbReference type="Pfam" id="PF00201">
    <property type="entry name" value="UDPGT"/>
    <property type="match status" value="1"/>
</dbReference>
<dbReference type="InterPro" id="IPR050271">
    <property type="entry name" value="UDP-glycosyltransferase"/>
</dbReference>
<evidence type="ECO:0000256" key="9">
    <source>
        <dbReference type="ARBA" id="ARBA00023136"/>
    </source>
</evidence>
<evidence type="ECO:0000256" key="8">
    <source>
        <dbReference type="ARBA" id="ARBA00022989"/>
    </source>
</evidence>
<dbReference type="PANTHER" id="PTHR48043:SF82">
    <property type="entry name" value="GLUCURONOSYLTRANSFERASE"/>
    <property type="match status" value="1"/>
</dbReference>
<feature type="transmembrane region" description="Helical" evidence="11">
    <location>
        <begin position="485"/>
        <end position="512"/>
    </location>
</feature>
<keyword evidence="5" id="KW-0808">Transferase</keyword>
<feature type="chain" id="PRO_5035901956" description="glucuronosyltransferase" evidence="12">
    <location>
        <begin position="21"/>
        <end position="524"/>
    </location>
</feature>
<evidence type="ECO:0000256" key="4">
    <source>
        <dbReference type="ARBA" id="ARBA00022676"/>
    </source>
</evidence>